<keyword evidence="2" id="KW-1185">Reference proteome</keyword>
<dbReference type="Proteomes" id="UP001465668">
    <property type="component" value="Unassembled WGS sequence"/>
</dbReference>
<reference evidence="1 2" key="1">
    <citation type="submission" date="2024-02" db="EMBL/GenBank/DDBJ databases">
        <title>First draft genome assembly of two strains of Seiridium cardinale.</title>
        <authorList>
            <person name="Emiliani G."/>
            <person name="Scali E."/>
        </authorList>
    </citation>
    <scope>NUCLEOTIDE SEQUENCE [LARGE SCALE GENOMIC DNA]</scope>
    <source>
        <strain evidence="1 2">BM-138-000479</strain>
    </source>
</reference>
<sequence length="162" mass="16778">MWETSEEFEPLRVCNVCVEGLRAGNAGEGCRLFVFVREGKAGGARRPETASGVSRTGVAAVERRGSAGAESLSCGLVGIAGIFGAVAVPFPLGFGTCASDFGRPGGGGGDGLFLGPSPWLLKFFCALRAAIRSARLLNLGSSTSAIAFDFDFDFDFDVLDQG</sequence>
<comment type="caution">
    <text evidence="1">The sequence shown here is derived from an EMBL/GenBank/DDBJ whole genome shotgun (WGS) entry which is preliminary data.</text>
</comment>
<evidence type="ECO:0000313" key="2">
    <source>
        <dbReference type="Proteomes" id="UP001465668"/>
    </source>
</evidence>
<evidence type="ECO:0000313" key="1">
    <source>
        <dbReference type="EMBL" id="KAK9770809.1"/>
    </source>
</evidence>
<dbReference type="EMBL" id="JARVKM010000085">
    <property type="protein sequence ID" value="KAK9770809.1"/>
    <property type="molecule type" value="Genomic_DNA"/>
</dbReference>
<name>A0ABR2XAJ6_9PEZI</name>
<organism evidence="1 2">
    <name type="scientific">Seiridium cardinale</name>
    <dbReference type="NCBI Taxonomy" id="138064"/>
    <lineage>
        <taxon>Eukaryota</taxon>
        <taxon>Fungi</taxon>
        <taxon>Dikarya</taxon>
        <taxon>Ascomycota</taxon>
        <taxon>Pezizomycotina</taxon>
        <taxon>Sordariomycetes</taxon>
        <taxon>Xylariomycetidae</taxon>
        <taxon>Amphisphaeriales</taxon>
        <taxon>Sporocadaceae</taxon>
        <taxon>Seiridium</taxon>
    </lineage>
</organism>
<proteinExistence type="predicted"/>
<protein>
    <submittedName>
        <fullName evidence="1">Uncharacterized protein</fullName>
    </submittedName>
</protein>
<accession>A0ABR2XAJ6</accession>
<gene>
    <name evidence="1" type="ORF">SCAR479_12486</name>
</gene>